<name>K6WCA2_9MICO</name>
<evidence type="ECO:0000256" key="13">
    <source>
        <dbReference type="ARBA" id="ARBA00023136"/>
    </source>
</evidence>
<reference evidence="18 19" key="1">
    <citation type="submission" date="2012-08" db="EMBL/GenBank/DDBJ databases">
        <title>Whole genome shotgun sequence of Austwickia chelonae NBRC 105200.</title>
        <authorList>
            <person name="Yoshida I."/>
            <person name="Hosoyama A."/>
            <person name="Tsuchikane K."/>
            <person name="Katsumata H."/>
            <person name="Ando Y."/>
            <person name="Ohji S."/>
            <person name="Hamada M."/>
            <person name="Tamura T."/>
            <person name="Yamazoe A."/>
            <person name="Yamazaki S."/>
            <person name="Fujita N."/>
        </authorList>
    </citation>
    <scope>NUCLEOTIDE SEQUENCE [LARGE SCALE GENOMIC DNA]</scope>
    <source>
        <strain evidence="18 19">NBRC 105200</strain>
    </source>
</reference>
<dbReference type="InterPro" id="IPR036890">
    <property type="entry name" value="HATPase_C_sf"/>
</dbReference>
<dbReference type="InterPro" id="IPR000014">
    <property type="entry name" value="PAS"/>
</dbReference>
<keyword evidence="5" id="KW-0597">Phosphoprotein</keyword>
<dbReference type="SUPFAM" id="SSF55785">
    <property type="entry name" value="PYP-like sensor domain (PAS domain)"/>
    <property type="match status" value="1"/>
</dbReference>
<keyword evidence="10" id="KW-0067">ATP-binding</keyword>
<evidence type="ECO:0000256" key="5">
    <source>
        <dbReference type="ARBA" id="ARBA00022553"/>
    </source>
</evidence>
<comment type="subcellular location">
    <subcellularLocation>
        <location evidence="2">Cell membrane</location>
        <topology evidence="2">Multi-pass membrane protein</topology>
    </subcellularLocation>
</comment>
<dbReference type="Pfam" id="PF02518">
    <property type="entry name" value="HATPase_c"/>
    <property type="match status" value="1"/>
</dbReference>
<keyword evidence="11 15" id="KW-1133">Transmembrane helix</keyword>
<evidence type="ECO:0000256" key="11">
    <source>
        <dbReference type="ARBA" id="ARBA00022989"/>
    </source>
</evidence>
<feature type="domain" description="Histidine kinase" evidence="16">
    <location>
        <begin position="317"/>
        <end position="559"/>
    </location>
</feature>
<dbReference type="STRING" id="100225.SAMN05421595_2656"/>
<comment type="catalytic activity">
    <reaction evidence="1">
        <text>ATP + protein L-histidine = ADP + protein N-phospho-L-histidine.</text>
        <dbReference type="EC" id="2.7.13.3"/>
    </reaction>
</comment>
<dbReference type="SUPFAM" id="SSF103190">
    <property type="entry name" value="Sensory domain-like"/>
    <property type="match status" value="1"/>
</dbReference>
<evidence type="ECO:0000259" key="16">
    <source>
        <dbReference type="PROSITE" id="PS50109"/>
    </source>
</evidence>
<dbReference type="Proteomes" id="UP000008495">
    <property type="component" value="Unassembled WGS sequence"/>
</dbReference>
<keyword evidence="7 15" id="KW-0812">Transmembrane</keyword>
<protein>
    <recommendedName>
        <fullName evidence="3">histidine kinase</fullName>
        <ecNumber evidence="3">2.7.13.3</ecNumber>
    </recommendedName>
</protein>
<dbReference type="PROSITE" id="PS50109">
    <property type="entry name" value="HIS_KIN"/>
    <property type="match status" value="1"/>
</dbReference>
<organism evidence="18 19">
    <name type="scientific">Austwickia chelonae NBRC 105200</name>
    <dbReference type="NCBI Taxonomy" id="1184607"/>
    <lineage>
        <taxon>Bacteria</taxon>
        <taxon>Bacillati</taxon>
        <taxon>Actinomycetota</taxon>
        <taxon>Actinomycetes</taxon>
        <taxon>Micrococcales</taxon>
        <taxon>Dermatophilaceae</taxon>
        <taxon>Austwickia</taxon>
    </lineage>
</organism>
<evidence type="ECO:0000256" key="3">
    <source>
        <dbReference type="ARBA" id="ARBA00012438"/>
    </source>
</evidence>
<keyword evidence="8" id="KW-0547">Nucleotide-binding</keyword>
<evidence type="ECO:0000313" key="19">
    <source>
        <dbReference type="Proteomes" id="UP000008495"/>
    </source>
</evidence>
<dbReference type="SUPFAM" id="SSF55874">
    <property type="entry name" value="ATPase domain of HSP90 chaperone/DNA topoisomerase II/histidine kinase"/>
    <property type="match status" value="1"/>
</dbReference>
<evidence type="ECO:0000256" key="8">
    <source>
        <dbReference type="ARBA" id="ARBA00022741"/>
    </source>
</evidence>
<gene>
    <name evidence="18" type="ORF">AUCHE_27_00070</name>
</gene>
<evidence type="ECO:0000256" key="1">
    <source>
        <dbReference type="ARBA" id="ARBA00000085"/>
    </source>
</evidence>
<dbReference type="InterPro" id="IPR033463">
    <property type="entry name" value="sCache_3"/>
</dbReference>
<dbReference type="Gene3D" id="3.30.450.20">
    <property type="entry name" value="PAS domain"/>
    <property type="match status" value="2"/>
</dbReference>
<dbReference type="GO" id="GO:0000155">
    <property type="term" value="F:phosphorelay sensor kinase activity"/>
    <property type="evidence" value="ECO:0007669"/>
    <property type="project" value="TreeGrafter"/>
</dbReference>
<dbReference type="PROSITE" id="PS50112">
    <property type="entry name" value="PAS"/>
    <property type="match status" value="1"/>
</dbReference>
<sequence>MSTAPRKNPFPNKTDPENRASYRHPRSWALGTHVLLVQAVVVATTVLVGLASSYLQATGDAHRTATVRTLGIARIIATSPEVHAALGENDPSPRIQDLAERWRAATGCDFIVVMTPEGRRLSHPDTTRIGKEYLGHRDEALAGRSFTEEYTGTLGASLRSIVPIRADSTSDGPVVALVSVGIAKVSVADDIRHELPTILGGALLIATLGGAGSHLIAHRVRRETHGMSSRQLRELYEYYDAVLHAVREGVILVHTDGTLRIANDEAVRLLGLTEDAVGTPVDALGLDVDLTEALTGARPCTDTVFTAMGRPVVVNAAAAHHQGEALGIVATLRDRTQLEMLTGELDSTRSLRDALHAQAHESANRLHTVVSLVELGRSEEAVRFALGELATTELLSHALVGTLEEPALRALILSKTAEAAERGVELTVEETTHLAAGLLPARDLVTVAGNLIDNAIDAACPGPGRAEDDRGHVTFAAWVEDGCCVIEVADDGPGIPTADVSKVFRRGWSTKEPRDGEFPAAGRGLGLALVGDVVARWSGRVEVGDPPGAVVTVHLPVVSSGQDDEADVMAREVAG</sequence>
<evidence type="ECO:0000256" key="12">
    <source>
        <dbReference type="ARBA" id="ARBA00023012"/>
    </source>
</evidence>
<dbReference type="OrthoDB" id="9792686at2"/>
<dbReference type="InterPro" id="IPR005467">
    <property type="entry name" value="His_kinase_dom"/>
</dbReference>
<feature type="domain" description="PAS" evidence="17">
    <location>
        <begin position="235"/>
        <end position="277"/>
    </location>
</feature>
<dbReference type="InterPro" id="IPR035965">
    <property type="entry name" value="PAS-like_dom_sf"/>
</dbReference>
<proteinExistence type="predicted"/>
<feature type="transmembrane region" description="Helical" evidence="15">
    <location>
        <begin position="28"/>
        <end position="55"/>
    </location>
</feature>
<dbReference type="PANTHER" id="PTHR43547">
    <property type="entry name" value="TWO-COMPONENT HISTIDINE KINASE"/>
    <property type="match status" value="1"/>
</dbReference>
<evidence type="ECO:0000259" key="17">
    <source>
        <dbReference type="PROSITE" id="PS50112"/>
    </source>
</evidence>
<dbReference type="EMBL" id="BAGZ01000027">
    <property type="protein sequence ID" value="GAB79477.1"/>
    <property type="molecule type" value="Genomic_DNA"/>
</dbReference>
<dbReference type="EC" id="2.7.13.3" evidence="3"/>
<dbReference type="GO" id="GO:0005886">
    <property type="term" value="C:plasma membrane"/>
    <property type="evidence" value="ECO:0007669"/>
    <property type="project" value="UniProtKB-SubCell"/>
</dbReference>
<evidence type="ECO:0000256" key="7">
    <source>
        <dbReference type="ARBA" id="ARBA00022692"/>
    </source>
</evidence>
<dbReference type="InterPro" id="IPR003594">
    <property type="entry name" value="HATPase_dom"/>
</dbReference>
<evidence type="ECO:0000256" key="10">
    <source>
        <dbReference type="ARBA" id="ARBA00022840"/>
    </source>
</evidence>
<evidence type="ECO:0000256" key="15">
    <source>
        <dbReference type="SAM" id="Phobius"/>
    </source>
</evidence>
<keyword evidence="19" id="KW-1185">Reference proteome</keyword>
<keyword evidence="6" id="KW-0808">Transferase</keyword>
<keyword evidence="4" id="KW-1003">Cell membrane</keyword>
<dbReference type="InterPro" id="IPR029151">
    <property type="entry name" value="Sensor-like_sf"/>
</dbReference>
<evidence type="ECO:0000313" key="18">
    <source>
        <dbReference type="EMBL" id="GAB79477.1"/>
    </source>
</evidence>
<keyword evidence="12" id="KW-0902">Two-component regulatory system</keyword>
<accession>K6WCA2</accession>
<dbReference type="RefSeq" id="WP_006504236.1">
    <property type="nucleotide sequence ID" value="NZ_BAGZ01000027.1"/>
</dbReference>
<evidence type="ECO:0000256" key="9">
    <source>
        <dbReference type="ARBA" id="ARBA00022777"/>
    </source>
</evidence>
<dbReference type="GO" id="GO:0005524">
    <property type="term" value="F:ATP binding"/>
    <property type="evidence" value="ECO:0007669"/>
    <property type="project" value="UniProtKB-KW"/>
</dbReference>
<evidence type="ECO:0000256" key="2">
    <source>
        <dbReference type="ARBA" id="ARBA00004651"/>
    </source>
</evidence>
<dbReference type="Pfam" id="PF17203">
    <property type="entry name" value="sCache_3_2"/>
    <property type="match status" value="1"/>
</dbReference>
<evidence type="ECO:0000256" key="6">
    <source>
        <dbReference type="ARBA" id="ARBA00022679"/>
    </source>
</evidence>
<dbReference type="AlphaFoldDB" id="K6WCA2"/>
<dbReference type="SMART" id="SM00387">
    <property type="entry name" value="HATPase_c"/>
    <property type="match status" value="1"/>
</dbReference>
<dbReference type="PRINTS" id="PR00344">
    <property type="entry name" value="BCTRLSENSOR"/>
</dbReference>
<keyword evidence="13 15" id="KW-0472">Membrane</keyword>
<evidence type="ECO:0000256" key="14">
    <source>
        <dbReference type="SAM" id="MobiDB-lite"/>
    </source>
</evidence>
<dbReference type="InterPro" id="IPR004358">
    <property type="entry name" value="Sig_transdc_His_kin-like_C"/>
</dbReference>
<evidence type="ECO:0000256" key="4">
    <source>
        <dbReference type="ARBA" id="ARBA00022475"/>
    </source>
</evidence>
<keyword evidence="9 18" id="KW-0418">Kinase</keyword>
<dbReference type="PANTHER" id="PTHR43547:SF10">
    <property type="entry name" value="SENSOR HISTIDINE KINASE DCUS"/>
    <property type="match status" value="1"/>
</dbReference>
<feature type="region of interest" description="Disordered" evidence="14">
    <location>
        <begin position="1"/>
        <end position="21"/>
    </location>
</feature>
<dbReference type="Gene3D" id="3.30.565.10">
    <property type="entry name" value="Histidine kinase-like ATPase, C-terminal domain"/>
    <property type="match status" value="1"/>
</dbReference>
<comment type="caution">
    <text evidence="18">The sequence shown here is derived from an EMBL/GenBank/DDBJ whole genome shotgun (WGS) entry which is preliminary data.</text>
</comment>
<dbReference type="eggNOG" id="COG3290">
    <property type="taxonomic scope" value="Bacteria"/>
</dbReference>